<evidence type="ECO:0000313" key="3">
    <source>
        <dbReference type="Proteomes" id="UP000008177"/>
    </source>
</evidence>
<protein>
    <submittedName>
        <fullName evidence="2">Uncharacterized protein</fullName>
    </submittedName>
</protein>
<proteinExistence type="predicted"/>
<organism evidence="2 3">
    <name type="scientific">Botryotinia fuckeliana (strain T4)</name>
    <name type="common">Noble rot fungus</name>
    <name type="synonym">Botrytis cinerea</name>
    <dbReference type="NCBI Taxonomy" id="999810"/>
    <lineage>
        <taxon>Eukaryota</taxon>
        <taxon>Fungi</taxon>
        <taxon>Dikarya</taxon>
        <taxon>Ascomycota</taxon>
        <taxon>Pezizomycotina</taxon>
        <taxon>Leotiomycetes</taxon>
        <taxon>Helotiales</taxon>
        <taxon>Sclerotiniaceae</taxon>
        <taxon>Botrytis</taxon>
    </lineage>
</organism>
<dbReference type="InParanoid" id="G2XNU6"/>
<accession>G2XNU6</accession>
<feature type="compositionally biased region" description="Polar residues" evidence="1">
    <location>
        <begin position="50"/>
        <end position="61"/>
    </location>
</feature>
<dbReference type="AlphaFoldDB" id="G2XNU6"/>
<feature type="region of interest" description="Disordered" evidence="1">
    <location>
        <begin position="45"/>
        <end position="71"/>
    </location>
</feature>
<evidence type="ECO:0000256" key="1">
    <source>
        <dbReference type="SAM" id="MobiDB-lite"/>
    </source>
</evidence>
<dbReference type="EMBL" id="FQ790246">
    <property type="protein sequence ID" value="CCD42552.1"/>
    <property type="molecule type" value="Genomic_DNA"/>
</dbReference>
<sequence length="71" mass="7958">MPRYSCTEDLQNGFANEENILYSFVQEALPQCGFCRELWPSSPEIDQQESKSSTVAHSNESIPPIPLVALN</sequence>
<evidence type="ECO:0000313" key="2">
    <source>
        <dbReference type="EMBL" id="CCD42552.1"/>
    </source>
</evidence>
<name>G2XNU6_BOTF4</name>
<dbReference type="HOGENOM" id="CLU_2739698_0_0_1"/>
<gene>
    <name evidence="2" type="ORF">BofuT4_uP076350.1</name>
</gene>
<dbReference type="Proteomes" id="UP000008177">
    <property type="component" value="Unplaced contigs"/>
</dbReference>
<reference evidence="3" key="1">
    <citation type="journal article" date="2011" name="PLoS Genet.">
        <title>Genomic analysis of the necrotrophic fungal pathogens Sclerotinia sclerotiorum and Botrytis cinerea.</title>
        <authorList>
            <person name="Amselem J."/>
            <person name="Cuomo C.A."/>
            <person name="van Kan J.A."/>
            <person name="Viaud M."/>
            <person name="Benito E.P."/>
            <person name="Couloux A."/>
            <person name="Coutinho P.M."/>
            <person name="de Vries R.P."/>
            <person name="Dyer P.S."/>
            <person name="Fillinger S."/>
            <person name="Fournier E."/>
            <person name="Gout L."/>
            <person name="Hahn M."/>
            <person name="Kohn L."/>
            <person name="Lapalu N."/>
            <person name="Plummer K.M."/>
            <person name="Pradier J.M."/>
            <person name="Quevillon E."/>
            <person name="Sharon A."/>
            <person name="Simon A."/>
            <person name="ten Have A."/>
            <person name="Tudzynski B."/>
            <person name="Tudzynski P."/>
            <person name="Wincker P."/>
            <person name="Andrew M."/>
            <person name="Anthouard V."/>
            <person name="Beever R.E."/>
            <person name="Beffa R."/>
            <person name="Benoit I."/>
            <person name="Bouzid O."/>
            <person name="Brault B."/>
            <person name="Chen Z."/>
            <person name="Choquer M."/>
            <person name="Collemare J."/>
            <person name="Cotton P."/>
            <person name="Danchin E.G."/>
            <person name="Da Silva C."/>
            <person name="Gautier A."/>
            <person name="Giraud C."/>
            <person name="Giraud T."/>
            <person name="Gonzalez C."/>
            <person name="Grossetete S."/>
            <person name="Guldener U."/>
            <person name="Henrissat B."/>
            <person name="Howlett B.J."/>
            <person name="Kodira C."/>
            <person name="Kretschmer M."/>
            <person name="Lappartient A."/>
            <person name="Leroch M."/>
            <person name="Levis C."/>
            <person name="Mauceli E."/>
            <person name="Neuveglise C."/>
            <person name="Oeser B."/>
            <person name="Pearson M."/>
            <person name="Poulain J."/>
            <person name="Poussereau N."/>
            <person name="Quesneville H."/>
            <person name="Rascle C."/>
            <person name="Schumacher J."/>
            <person name="Segurens B."/>
            <person name="Sexton A."/>
            <person name="Silva E."/>
            <person name="Sirven C."/>
            <person name="Soanes D.M."/>
            <person name="Talbot N.J."/>
            <person name="Templeton M."/>
            <person name="Yandava C."/>
            <person name="Yarden O."/>
            <person name="Zeng Q."/>
            <person name="Rollins J.A."/>
            <person name="Lebrun M.H."/>
            <person name="Dickman M."/>
        </authorList>
    </citation>
    <scope>NUCLEOTIDE SEQUENCE [LARGE SCALE GENOMIC DNA]</scope>
    <source>
        <strain evidence="3">T4</strain>
    </source>
</reference>